<evidence type="ECO:0008006" key="2">
    <source>
        <dbReference type="Google" id="ProtNLM"/>
    </source>
</evidence>
<organism evidence="1">
    <name type="scientific">marine sediment metagenome</name>
    <dbReference type="NCBI Taxonomy" id="412755"/>
    <lineage>
        <taxon>unclassified sequences</taxon>
        <taxon>metagenomes</taxon>
        <taxon>ecological metagenomes</taxon>
    </lineage>
</organism>
<dbReference type="AlphaFoldDB" id="A0A0F9J552"/>
<protein>
    <recommendedName>
        <fullName evidence="2">Helix-turn-helix domain-containing protein</fullName>
    </recommendedName>
</protein>
<accession>A0A0F9J552</accession>
<name>A0A0F9J552_9ZZZZ</name>
<sequence>MGKEYDFTGAARKLKITLPGLLYHVRKGHIKWVYRAHLGNAGKRMITDKDLQVFIWSEHYKREEVE</sequence>
<reference evidence="1" key="1">
    <citation type="journal article" date="2015" name="Nature">
        <title>Complex archaea that bridge the gap between prokaryotes and eukaryotes.</title>
        <authorList>
            <person name="Spang A."/>
            <person name="Saw J.H."/>
            <person name="Jorgensen S.L."/>
            <person name="Zaremba-Niedzwiedzka K."/>
            <person name="Martijn J."/>
            <person name="Lind A.E."/>
            <person name="van Eijk R."/>
            <person name="Schleper C."/>
            <person name="Guy L."/>
            <person name="Ettema T.J."/>
        </authorList>
    </citation>
    <scope>NUCLEOTIDE SEQUENCE</scope>
</reference>
<evidence type="ECO:0000313" key="1">
    <source>
        <dbReference type="EMBL" id="KKM27504.1"/>
    </source>
</evidence>
<comment type="caution">
    <text evidence="1">The sequence shown here is derived from an EMBL/GenBank/DDBJ whole genome shotgun (WGS) entry which is preliminary data.</text>
</comment>
<proteinExistence type="predicted"/>
<gene>
    <name evidence="1" type="ORF">LCGC14_1574040</name>
</gene>
<dbReference type="EMBL" id="LAZR01012309">
    <property type="protein sequence ID" value="KKM27504.1"/>
    <property type="molecule type" value="Genomic_DNA"/>
</dbReference>